<dbReference type="InterPro" id="IPR002209">
    <property type="entry name" value="Fibroblast_GF_fam"/>
</dbReference>
<dbReference type="RefSeq" id="XP_032833199.1">
    <property type="nucleotide sequence ID" value="XM_032977308.1"/>
</dbReference>
<dbReference type="GO" id="GO:0008083">
    <property type="term" value="F:growth factor activity"/>
    <property type="evidence" value="ECO:0007669"/>
    <property type="project" value="UniProtKB-KW"/>
</dbReference>
<evidence type="ECO:0000256" key="4">
    <source>
        <dbReference type="SAM" id="MobiDB-lite"/>
    </source>
</evidence>
<feature type="compositionally biased region" description="Basic residues" evidence="4">
    <location>
        <begin position="49"/>
        <end position="63"/>
    </location>
</feature>
<evidence type="ECO:0000313" key="6">
    <source>
        <dbReference type="RefSeq" id="XP_032833199.1"/>
    </source>
</evidence>
<evidence type="ECO:0000256" key="1">
    <source>
        <dbReference type="ARBA" id="ARBA00007936"/>
    </source>
</evidence>
<dbReference type="AlphaFoldDB" id="A0AAJ7UBF1"/>
<dbReference type="Pfam" id="PF00167">
    <property type="entry name" value="FGF"/>
    <property type="match status" value="1"/>
</dbReference>
<accession>A0AAJ7UBF1</accession>
<evidence type="ECO:0000313" key="5">
    <source>
        <dbReference type="Proteomes" id="UP001318040"/>
    </source>
</evidence>
<comment type="similarity">
    <text evidence="1 3">Belongs to the heparin-binding growth factors family.</text>
</comment>
<evidence type="ECO:0000256" key="2">
    <source>
        <dbReference type="ARBA" id="ARBA00023030"/>
    </source>
</evidence>
<dbReference type="PRINTS" id="PR00262">
    <property type="entry name" value="IL1HBGF"/>
</dbReference>
<keyword evidence="2" id="KW-0339">Growth factor</keyword>
<keyword evidence="5" id="KW-1185">Reference proteome</keyword>
<proteinExistence type="inferred from homology"/>
<sequence length="290" mass="30971">MFTTMPAIAEITSALQALAAATNGIPANVMTSLPSEPLGALLQSMQGNHHQHPVSHHHHHHHQSAGLHHSAGLQQQSGHLADVMSLSEHMGRGGAEGGGGGVVGGAGAGMGILGAAGGGGLLHMKGVMRRRQLYCRTGFHVTLLPNGTVHGTRRDHSRFGILEFISVAVGLVNIRGAHTGMYLAMNQRGELYATAAMSSDTIFREQFEENWYNTYASAAHRHALSSRRLYVALNRDGSPRDGTRTRRHHKNAHFLPRPVNDGGPGGRLGESEASEREQAALVRSLGKQRS</sequence>
<gene>
    <name evidence="6" type="primary">LOC116955945</name>
</gene>
<feature type="region of interest" description="Disordered" evidence="4">
    <location>
        <begin position="46"/>
        <end position="70"/>
    </location>
</feature>
<dbReference type="PANTHER" id="PTHR11486">
    <property type="entry name" value="FIBROBLAST GROWTH FACTOR"/>
    <property type="match status" value="1"/>
</dbReference>
<dbReference type="SUPFAM" id="SSF50353">
    <property type="entry name" value="Cytokine"/>
    <property type="match status" value="1"/>
</dbReference>
<dbReference type="Proteomes" id="UP001318040">
    <property type="component" value="Chromosome 3"/>
</dbReference>
<dbReference type="PRINTS" id="PR00263">
    <property type="entry name" value="HBGFFGF"/>
</dbReference>
<dbReference type="InterPro" id="IPR008996">
    <property type="entry name" value="IL1/FGF"/>
</dbReference>
<dbReference type="KEGG" id="pmrn:116955945"/>
<dbReference type="Gene3D" id="2.80.10.50">
    <property type="match status" value="1"/>
</dbReference>
<protein>
    <recommendedName>
        <fullName evidence="3">Fibroblast growth factor</fullName>
        <shortName evidence="3">FGF</shortName>
    </recommendedName>
</protein>
<feature type="region of interest" description="Disordered" evidence="4">
    <location>
        <begin position="235"/>
        <end position="290"/>
    </location>
</feature>
<reference evidence="6" key="1">
    <citation type="submission" date="2025-08" db="UniProtKB">
        <authorList>
            <consortium name="RefSeq"/>
        </authorList>
    </citation>
    <scope>IDENTIFICATION</scope>
    <source>
        <tissue evidence="6">Sperm</tissue>
    </source>
</reference>
<evidence type="ECO:0000256" key="3">
    <source>
        <dbReference type="RuleBase" id="RU049442"/>
    </source>
</evidence>
<feature type="compositionally biased region" description="Basic and acidic residues" evidence="4">
    <location>
        <begin position="269"/>
        <end position="278"/>
    </location>
</feature>
<organism evidence="5 6">
    <name type="scientific">Petromyzon marinus</name>
    <name type="common">Sea lamprey</name>
    <dbReference type="NCBI Taxonomy" id="7757"/>
    <lineage>
        <taxon>Eukaryota</taxon>
        <taxon>Metazoa</taxon>
        <taxon>Chordata</taxon>
        <taxon>Craniata</taxon>
        <taxon>Vertebrata</taxon>
        <taxon>Cyclostomata</taxon>
        <taxon>Hyperoartia</taxon>
        <taxon>Petromyzontiformes</taxon>
        <taxon>Petromyzontidae</taxon>
        <taxon>Petromyzon</taxon>
    </lineage>
</organism>
<dbReference type="SMART" id="SM00442">
    <property type="entry name" value="FGF"/>
    <property type="match status" value="1"/>
</dbReference>
<dbReference type="FunFam" id="2.80.10.50:FF:000004">
    <property type="entry name" value="Fibroblast growth factor"/>
    <property type="match status" value="1"/>
</dbReference>
<name>A0AAJ7UBF1_PETMA</name>